<dbReference type="PANTHER" id="PTHR33146">
    <property type="entry name" value="ENDONUCLEASE 4"/>
    <property type="match status" value="1"/>
</dbReference>
<evidence type="ECO:0000256" key="2">
    <source>
        <dbReference type="ARBA" id="ARBA00009547"/>
    </source>
</evidence>
<evidence type="ECO:0000313" key="11">
    <source>
        <dbReference type="Proteomes" id="UP001359559"/>
    </source>
</evidence>
<evidence type="ECO:0000256" key="4">
    <source>
        <dbReference type="ARBA" id="ARBA00022722"/>
    </source>
</evidence>
<keyword evidence="5" id="KW-0479">Metal-binding</keyword>
<gene>
    <name evidence="10" type="ORF">RJT34_13609</name>
</gene>
<keyword evidence="11" id="KW-1185">Reference proteome</keyword>
<evidence type="ECO:0000256" key="1">
    <source>
        <dbReference type="ARBA" id="ARBA00000245"/>
    </source>
</evidence>
<dbReference type="GO" id="GO:0000014">
    <property type="term" value="F:single-stranded DNA endodeoxyribonuclease activity"/>
    <property type="evidence" value="ECO:0007669"/>
    <property type="project" value="UniProtKB-ARBA"/>
</dbReference>
<dbReference type="EMBL" id="JAYKXN010000003">
    <property type="protein sequence ID" value="KAK7302713.1"/>
    <property type="molecule type" value="Genomic_DNA"/>
</dbReference>
<keyword evidence="9" id="KW-0325">Glycoprotein</keyword>
<protein>
    <recommendedName>
        <fullName evidence="3">Aspergillus nuclease S1</fullName>
        <ecNumber evidence="3">3.1.30.1</ecNumber>
    </recommendedName>
</protein>
<evidence type="ECO:0000256" key="3">
    <source>
        <dbReference type="ARBA" id="ARBA00012562"/>
    </source>
</evidence>
<dbReference type="Pfam" id="PF02265">
    <property type="entry name" value="S1-P1_nuclease"/>
    <property type="match status" value="1"/>
</dbReference>
<accession>A0AAN9JRF5</accession>
<dbReference type="GO" id="GO:0046872">
    <property type="term" value="F:metal ion binding"/>
    <property type="evidence" value="ECO:0007669"/>
    <property type="project" value="UniProtKB-KW"/>
</dbReference>
<keyword evidence="4" id="KW-0540">Nuclease</keyword>
<dbReference type="GO" id="GO:0006308">
    <property type="term" value="P:DNA catabolic process"/>
    <property type="evidence" value="ECO:0007669"/>
    <property type="project" value="InterPro"/>
</dbReference>
<keyword evidence="8" id="KW-1015">Disulfide bond</keyword>
<dbReference type="PANTHER" id="PTHR33146:SF14">
    <property type="entry name" value="ENDONUCLEASE 1"/>
    <property type="match status" value="1"/>
</dbReference>
<dbReference type="Proteomes" id="UP001359559">
    <property type="component" value="Unassembled WGS sequence"/>
</dbReference>
<organism evidence="10 11">
    <name type="scientific">Clitoria ternatea</name>
    <name type="common">Butterfly pea</name>
    <dbReference type="NCBI Taxonomy" id="43366"/>
    <lineage>
        <taxon>Eukaryota</taxon>
        <taxon>Viridiplantae</taxon>
        <taxon>Streptophyta</taxon>
        <taxon>Embryophyta</taxon>
        <taxon>Tracheophyta</taxon>
        <taxon>Spermatophyta</taxon>
        <taxon>Magnoliopsida</taxon>
        <taxon>eudicotyledons</taxon>
        <taxon>Gunneridae</taxon>
        <taxon>Pentapetalae</taxon>
        <taxon>rosids</taxon>
        <taxon>fabids</taxon>
        <taxon>Fabales</taxon>
        <taxon>Fabaceae</taxon>
        <taxon>Papilionoideae</taxon>
        <taxon>50 kb inversion clade</taxon>
        <taxon>NPAAA clade</taxon>
        <taxon>indigoferoid/millettioid clade</taxon>
        <taxon>Phaseoleae</taxon>
        <taxon>Clitoria</taxon>
    </lineage>
</organism>
<evidence type="ECO:0000256" key="6">
    <source>
        <dbReference type="ARBA" id="ARBA00022759"/>
    </source>
</evidence>
<sequence>MPMPRRASGQIMLPLGNIAKESIQIAYKWGYEGVKAGTTLADDYFKSRMPYVMKQIAQGGIRLAMILNKAFADSEEGFATAT</sequence>
<dbReference type="AlphaFoldDB" id="A0AAN9JRF5"/>
<keyword evidence="7" id="KW-0378">Hydrolase</keyword>
<comment type="caution">
    <text evidence="10">The sequence shown here is derived from an EMBL/GenBank/DDBJ whole genome shotgun (WGS) entry which is preliminary data.</text>
</comment>
<dbReference type="GO" id="GO:0004521">
    <property type="term" value="F:RNA endonuclease activity"/>
    <property type="evidence" value="ECO:0007669"/>
    <property type="project" value="UniProtKB-ARBA"/>
</dbReference>
<dbReference type="GO" id="GO:0003676">
    <property type="term" value="F:nucleic acid binding"/>
    <property type="evidence" value="ECO:0007669"/>
    <property type="project" value="InterPro"/>
</dbReference>
<dbReference type="InterPro" id="IPR008947">
    <property type="entry name" value="PLipase_C/P1_nuclease_dom_sf"/>
</dbReference>
<dbReference type="InterPro" id="IPR003154">
    <property type="entry name" value="S1/P1nuclease"/>
</dbReference>
<dbReference type="Gene3D" id="1.10.575.10">
    <property type="entry name" value="P1 Nuclease"/>
    <property type="match status" value="1"/>
</dbReference>
<reference evidence="10 11" key="1">
    <citation type="submission" date="2024-01" db="EMBL/GenBank/DDBJ databases">
        <title>The genomes of 5 underutilized Papilionoideae crops provide insights into root nodulation and disease resistance.</title>
        <authorList>
            <person name="Yuan L."/>
        </authorList>
    </citation>
    <scope>NUCLEOTIDE SEQUENCE [LARGE SCALE GENOMIC DNA]</scope>
    <source>
        <strain evidence="10">LY-2023</strain>
        <tissue evidence="10">Leaf</tissue>
    </source>
</reference>
<proteinExistence type="inferred from homology"/>
<evidence type="ECO:0000313" key="10">
    <source>
        <dbReference type="EMBL" id="KAK7302713.1"/>
    </source>
</evidence>
<evidence type="ECO:0000256" key="9">
    <source>
        <dbReference type="ARBA" id="ARBA00023180"/>
    </source>
</evidence>
<evidence type="ECO:0000256" key="5">
    <source>
        <dbReference type="ARBA" id="ARBA00022723"/>
    </source>
</evidence>
<name>A0AAN9JRF5_CLITE</name>
<evidence type="ECO:0000256" key="8">
    <source>
        <dbReference type="ARBA" id="ARBA00023157"/>
    </source>
</evidence>
<comment type="similarity">
    <text evidence="2">Belongs to the nuclease type I family.</text>
</comment>
<keyword evidence="6" id="KW-0255">Endonuclease</keyword>
<comment type="catalytic activity">
    <reaction evidence="1">
        <text>Endonucleolytic cleavage to 5'-phosphomononucleotide and 5'-phosphooligonucleotide end-products.</text>
        <dbReference type="EC" id="3.1.30.1"/>
    </reaction>
</comment>
<evidence type="ECO:0000256" key="7">
    <source>
        <dbReference type="ARBA" id="ARBA00022801"/>
    </source>
</evidence>
<dbReference type="SUPFAM" id="SSF48537">
    <property type="entry name" value="Phospholipase C/P1 nuclease"/>
    <property type="match status" value="1"/>
</dbReference>
<dbReference type="EC" id="3.1.30.1" evidence="3"/>